<sequence>MRPLEEVSAIVNEISRSKVLRVEGKIYSPKGRIEVSPIITKDSLNLMFYDRHSYERDFISSMSLYFDKETTGTNMRTIVFYIIDALGYNEDEIYIKHDEDGKSSGFILYSTTGKYTAMIVDIDKKEVSVIGREGKAESVFIDCNNGLIDVLLALIKYASI</sequence>
<dbReference type="Proteomes" id="UP000260005">
    <property type="component" value="Segment"/>
</dbReference>
<proteinExistence type="predicted"/>
<dbReference type="EMBL" id="MF001358">
    <property type="protein sequence ID" value="ASZ76688.1"/>
    <property type="molecule type" value="Genomic_DNA"/>
</dbReference>
<keyword evidence="2" id="KW-1185">Reference proteome</keyword>
<accession>A0A249XXI7</accession>
<evidence type="ECO:0000313" key="2">
    <source>
        <dbReference type="Proteomes" id="UP000260005"/>
    </source>
</evidence>
<organism evidence="1 2">
    <name type="scientific">Enterococcus phage EF1</name>
    <dbReference type="NCBI Taxonomy" id="2025813"/>
    <lineage>
        <taxon>Viruses</taxon>
        <taxon>Duplodnaviria</taxon>
        <taxon>Heunggongvirae</taxon>
        <taxon>Uroviricota</taxon>
        <taxon>Caudoviricetes</taxon>
    </lineage>
</organism>
<reference evidence="1 2" key="1">
    <citation type="submission" date="2017-04" db="EMBL/GenBank/DDBJ databases">
        <title>Complete Genome Sequence of Lytic Bacteriophage EF1 Infecting Enterococcus faecalis Isolates.</title>
        <authorList>
            <person name="Kim D."/>
            <person name="Kim Y.J."/>
            <person name="Han B.K."/>
            <person name="Kim H."/>
        </authorList>
    </citation>
    <scope>NUCLEOTIDE SEQUENCE [LARGE SCALE GENOMIC DNA]</scope>
</reference>
<name>A0A249XXI7_9CAUD</name>
<protein>
    <submittedName>
        <fullName evidence="1">Uncharacterized protein</fullName>
    </submittedName>
</protein>
<evidence type="ECO:0000313" key="1">
    <source>
        <dbReference type="EMBL" id="ASZ76688.1"/>
    </source>
</evidence>